<evidence type="ECO:0000313" key="2">
    <source>
        <dbReference type="Proteomes" id="UP000069902"/>
    </source>
</evidence>
<keyword evidence="2" id="KW-1185">Reference proteome</keyword>
<accession>A0A0U5EPN1</accession>
<dbReference type="Proteomes" id="UP000069902">
    <property type="component" value="Chromosome cPNK"/>
</dbReference>
<dbReference type="PATRIC" id="fig|389348.3.peg.430"/>
<gene>
    <name evidence="1" type="ORF">PNK_0382</name>
</gene>
<proteinExistence type="predicted"/>
<dbReference type="InParanoid" id="A0A0U5EPN1"/>
<name>A0A0U5EPN1_9BACT</name>
<protein>
    <recommendedName>
        <fullName evidence="3">F-box domain-containing protein</fullName>
    </recommendedName>
</protein>
<dbReference type="EMBL" id="LN879502">
    <property type="protein sequence ID" value="CUI16016.1"/>
    <property type="molecule type" value="Genomic_DNA"/>
</dbReference>
<organism evidence="1 2">
    <name type="scientific">Candidatus Protochlamydia naegleriophila</name>
    <dbReference type="NCBI Taxonomy" id="389348"/>
    <lineage>
        <taxon>Bacteria</taxon>
        <taxon>Pseudomonadati</taxon>
        <taxon>Chlamydiota</taxon>
        <taxon>Chlamydiia</taxon>
        <taxon>Parachlamydiales</taxon>
        <taxon>Parachlamydiaceae</taxon>
        <taxon>Candidatus Protochlamydia</taxon>
    </lineage>
</organism>
<dbReference type="AlphaFoldDB" id="A0A0U5EPN1"/>
<sequence length="64" mass="7530">MVGLSELSDEFIGNIMQFADVEEFYQLERVSHQWQRVMASYFPVEKELMGNEADYQPTLNLLLE</sequence>
<reference evidence="2" key="1">
    <citation type="submission" date="2015-09" db="EMBL/GenBank/DDBJ databases">
        <authorList>
            <person name="Bertelli C."/>
        </authorList>
    </citation>
    <scope>NUCLEOTIDE SEQUENCE [LARGE SCALE GENOMIC DNA]</scope>
    <source>
        <strain evidence="2">KNic</strain>
    </source>
</reference>
<dbReference type="CDD" id="cd09917">
    <property type="entry name" value="F-box_SF"/>
    <property type="match status" value="1"/>
</dbReference>
<evidence type="ECO:0000313" key="1">
    <source>
        <dbReference type="EMBL" id="CUI16016.1"/>
    </source>
</evidence>
<evidence type="ECO:0008006" key="3">
    <source>
        <dbReference type="Google" id="ProtNLM"/>
    </source>
</evidence>
<dbReference type="RefSeq" id="WP_059059948.1">
    <property type="nucleotide sequence ID" value="NZ_LN879502.1"/>
</dbReference>
<dbReference type="KEGG" id="pnl:PNK_0382"/>